<evidence type="ECO:0000256" key="1">
    <source>
        <dbReference type="SAM" id="MobiDB-lite"/>
    </source>
</evidence>
<organism evidence="2 3">
    <name type="scientific">Aphis glycines</name>
    <name type="common">Soybean aphid</name>
    <dbReference type="NCBI Taxonomy" id="307491"/>
    <lineage>
        <taxon>Eukaryota</taxon>
        <taxon>Metazoa</taxon>
        <taxon>Ecdysozoa</taxon>
        <taxon>Arthropoda</taxon>
        <taxon>Hexapoda</taxon>
        <taxon>Insecta</taxon>
        <taxon>Pterygota</taxon>
        <taxon>Neoptera</taxon>
        <taxon>Paraneoptera</taxon>
        <taxon>Hemiptera</taxon>
        <taxon>Sternorrhyncha</taxon>
        <taxon>Aphidomorpha</taxon>
        <taxon>Aphidoidea</taxon>
        <taxon>Aphididae</taxon>
        <taxon>Aphidini</taxon>
        <taxon>Aphis</taxon>
        <taxon>Aphis</taxon>
    </lineage>
</organism>
<proteinExistence type="predicted"/>
<dbReference type="AlphaFoldDB" id="A0A6G0SY99"/>
<protein>
    <submittedName>
        <fullName evidence="2">Uncharacterized protein</fullName>
    </submittedName>
</protein>
<reference evidence="2 3" key="1">
    <citation type="submission" date="2019-08" db="EMBL/GenBank/DDBJ databases">
        <title>The genome of the soybean aphid Biotype 1, its phylome, world population structure and adaptation to the North American continent.</title>
        <authorList>
            <person name="Giordano R."/>
            <person name="Donthu R.K."/>
            <person name="Hernandez A.G."/>
            <person name="Wright C.L."/>
            <person name="Zimin A.V."/>
        </authorList>
    </citation>
    <scope>NUCLEOTIDE SEQUENCE [LARGE SCALE GENOMIC DNA]</scope>
    <source>
        <tissue evidence="2">Whole aphids</tissue>
    </source>
</reference>
<feature type="region of interest" description="Disordered" evidence="1">
    <location>
        <begin position="177"/>
        <end position="203"/>
    </location>
</feature>
<gene>
    <name evidence="2" type="ORF">AGLY_016565</name>
</gene>
<evidence type="ECO:0000313" key="2">
    <source>
        <dbReference type="EMBL" id="KAE9522934.1"/>
    </source>
</evidence>
<dbReference type="OrthoDB" id="6622896at2759"/>
<accession>A0A6G0SY99</accession>
<dbReference type="EMBL" id="VYZN01000468">
    <property type="protein sequence ID" value="KAE9522934.1"/>
    <property type="molecule type" value="Genomic_DNA"/>
</dbReference>
<sequence length="203" mass="21737">MLSRSKYKSNSGAGLLNTVINSLPFELHLPDYHAAEHVLEERAWSRAGAKDADFKEIAAAWFVTTGMKAKQKIGSGCEFSSIVGVCKRSLKKSLKSCSGTPNMNTPCVIRVPKTGGSLTLIPVLVGLSALGTLTGGVANIVKTIRGIRSNVGTSVHLATGVYLRSYKSAGSYTIARKSSAITPRPNKQKKKKSTTRKKQNNKS</sequence>
<feature type="compositionally biased region" description="Basic residues" evidence="1">
    <location>
        <begin position="186"/>
        <end position="203"/>
    </location>
</feature>
<name>A0A6G0SY99_APHGL</name>
<comment type="caution">
    <text evidence="2">The sequence shown here is derived from an EMBL/GenBank/DDBJ whole genome shotgun (WGS) entry which is preliminary data.</text>
</comment>
<dbReference type="Proteomes" id="UP000475862">
    <property type="component" value="Unassembled WGS sequence"/>
</dbReference>
<evidence type="ECO:0000313" key="3">
    <source>
        <dbReference type="Proteomes" id="UP000475862"/>
    </source>
</evidence>
<keyword evidence="3" id="KW-1185">Reference proteome</keyword>